<evidence type="ECO:0000256" key="3">
    <source>
        <dbReference type="ARBA" id="ARBA00023002"/>
    </source>
</evidence>
<dbReference type="PATRIC" id="fig|1306953.7.peg.1657"/>
<dbReference type="InterPro" id="IPR004136">
    <property type="entry name" value="NMO"/>
</dbReference>
<name>A0A0L1KAN6_9SPHN</name>
<organism evidence="4 5">
    <name type="scientific">Qipengyuania citrea LAMA 915</name>
    <dbReference type="NCBI Taxonomy" id="1306953"/>
    <lineage>
        <taxon>Bacteria</taxon>
        <taxon>Pseudomonadati</taxon>
        <taxon>Pseudomonadota</taxon>
        <taxon>Alphaproteobacteria</taxon>
        <taxon>Sphingomonadales</taxon>
        <taxon>Erythrobacteraceae</taxon>
        <taxon>Qipengyuania</taxon>
    </lineage>
</organism>
<dbReference type="EC" id="1.3.1.9" evidence="4"/>
<dbReference type="CDD" id="cd04730">
    <property type="entry name" value="NPD_like"/>
    <property type="match status" value="1"/>
</dbReference>
<dbReference type="RefSeq" id="WP_083437438.1">
    <property type="nucleotide sequence ID" value="NZ_JYNE01000028.1"/>
</dbReference>
<dbReference type="SUPFAM" id="SSF51412">
    <property type="entry name" value="Inosine monophosphate dehydrogenase (IMPDH)"/>
    <property type="match status" value="1"/>
</dbReference>
<accession>A0A0L1KAN6</accession>
<dbReference type="GO" id="GO:0004318">
    <property type="term" value="F:enoyl-[acyl-carrier-protein] reductase (NADH) activity"/>
    <property type="evidence" value="ECO:0007669"/>
    <property type="project" value="UniProtKB-EC"/>
</dbReference>
<evidence type="ECO:0000313" key="5">
    <source>
        <dbReference type="Proteomes" id="UP000037446"/>
    </source>
</evidence>
<dbReference type="GO" id="GO:0018580">
    <property type="term" value="F:nitronate monooxygenase activity"/>
    <property type="evidence" value="ECO:0007669"/>
    <property type="project" value="InterPro"/>
</dbReference>
<keyword evidence="3 4" id="KW-0560">Oxidoreductase</keyword>
<protein>
    <submittedName>
        <fullName evidence="4">Enoyl-[acyl-carrier-protein] reductase FMN</fullName>
        <ecNumber evidence="4">1.3.1.9</ecNumber>
    </submittedName>
</protein>
<dbReference type="STRING" id="1306953.J121_1614"/>
<comment type="caution">
    <text evidence="4">The sequence shown here is derived from an EMBL/GenBank/DDBJ whole genome shotgun (WGS) entry which is preliminary data.</text>
</comment>
<dbReference type="EMBL" id="JYNE01000028">
    <property type="protein sequence ID" value="KNH00986.1"/>
    <property type="molecule type" value="Genomic_DNA"/>
</dbReference>
<dbReference type="PANTHER" id="PTHR32332">
    <property type="entry name" value="2-NITROPROPANE DIOXYGENASE"/>
    <property type="match status" value="1"/>
</dbReference>
<dbReference type="Proteomes" id="UP000037446">
    <property type="component" value="Unassembled WGS sequence"/>
</dbReference>
<dbReference type="AlphaFoldDB" id="A0A0L1KAN6"/>
<dbReference type="PANTHER" id="PTHR32332:SF38">
    <property type="entry name" value="MONOOXYGENASE RV1533-RELATED"/>
    <property type="match status" value="1"/>
</dbReference>
<gene>
    <name evidence="4" type="ORF">J121_1614</name>
</gene>
<keyword evidence="1" id="KW-0285">Flavoprotein</keyword>
<reference evidence="4" key="1">
    <citation type="submission" date="2015-02" db="EMBL/GenBank/DDBJ databases">
        <authorList>
            <person name="Chooi Y.-H."/>
        </authorList>
    </citation>
    <scope>NUCLEOTIDE SEQUENCE [LARGE SCALE GENOMIC DNA]</scope>
    <source>
        <strain evidence="4">LAMA 915</strain>
    </source>
</reference>
<evidence type="ECO:0000256" key="2">
    <source>
        <dbReference type="ARBA" id="ARBA00022643"/>
    </source>
</evidence>
<proteinExistence type="predicted"/>
<dbReference type="InterPro" id="IPR013785">
    <property type="entry name" value="Aldolase_TIM"/>
</dbReference>
<dbReference type="Pfam" id="PF03060">
    <property type="entry name" value="NMO"/>
    <property type="match status" value="1"/>
</dbReference>
<keyword evidence="2" id="KW-0288">FMN</keyword>
<dbReference type="Gene3D" id="3.20.20.70">
    <property type="entry name" value="Aldolase class I"/>
    <property type="match status" value="1"/>
</dbReference>
<sequence>MTMNRVCALTGAEFPLFAFSHCRDVVAAVSKAGGFGVLGATRFTPEQLEEELDWIDAHVDGAPYGVDVLVPEVVDPAVRTLADNRSRAQAIDPAFQGFVNSVLGDYGIAPEPELKILPERMGITPENGLALMEVAFRHPIRLIANALGIAPAAMIAEGKRRGVPVAALVGAKEHAIRQAEAGVDIIVAQGTEAGGHCGEVSTLVLIPEVVRELAQRGHDIPVLAAGGIMTGGQMAGMMAAGAQGAWTGSVWLATPEAETSEAFRDKMVAARSRDTVRSRSRTGKPARQLKTPWHAAWEDPQGPGTLPMPLMGMVSEPAFARIEREAAAGNDNARELVSYFVGQGVGLVEQVRSSRQVVQDFREEFLEAASGLAAAAGIE</sequence>
<evidence type="ECO:0000313" key="4">
    <source>
        <dbReference type="EMBL" id="KNH00986.1"/>
    </source>
</evidence>
<evidence type="ECO:0000256" key="1">
    <source>
        <dbReference type="ARBA" id="ARBA00022630"/>
    </source>
</evidence>